<accession>A0ACB7VXZ4</accession>
<evidence type="ECO:0000313" key="1">
    <source>
        <dbReference type="EMBL" id="KAH7679493.1"/>
    </source>
</evidence>
<comment type="caution">
    <text evidence="1">The sequence shown here is derived from an EMBL/GenBank/DDBJ whole genome shotgun (WGS) entry which is preliminary data.</text>
</comment>
<protein>
    <submittedName>
        <fullName evidence="1">Zinc finger RING/FYVE/PHD-type protein</fullName>
    </submittedName>
</protein>
<evidence type="ECO:0000313" key="2">
    <source>
        <dbReference type="Proteomes" id="UP000827976"/>
    </source>
</evidence>
<dbReference type="Proteomes" id="UP000827976">
    <property type="component" value="Chromosome 6"/>
</dbReference>
<keyword evidence="2" id="KW-1185">Reference proteome</keyword>
<organism evidence="1 2">
    <name type="scientific">Dioscorea alata</name>
    <name type="common">Purple yam</name>
    <dbReference type="NCBI Taxonomy" id="55571"/>
    <lineage>
        <taxon>Eukaryota</taxon>
        <taxon>Viridiplantae</taxon>
        <taxon>Streptophyta</taxon>
        <taxon>Embryophyta</taxon>
        <taxon>Tracheophyta</taxon>
        <taxon>Spermatophyta</taxon>
        <taxon>Magnoliopsida</taxon>
        <taxon>Liliopsida</taxon>
        <taxon>Dioscoreales</taxon>
        <taxon>Dioscoreaceae</taxon>
        <taxon>Dioscorea</taxon>
    </lineage>
</organism>
<gene>
    <name evidence="1" type="ORF">IHE45_06G062200</name>
</gene>
<sequence>MESSSIPPFGFLNVGTDHIIFWSYEELHQITNTDISSHLSALSMHAPPPPPPPPPPSSITFTIEFTCKDSYYGENNHEDTLYLDVDPYTIERKEFNKMDMMPFMTNKLSVEDAFRTMFLNTRTWNSMISFDTCHEMPESMFSELSEIVFSFLDGKLNQDLVSEIVFYLEVRKYVTITVDDMMEDFMFLNQQLQLELQFELGWFDEQDYEYSCPAPQALLERMVTEVFQGEGEDMDCVICLEELVSGMEVKRLPCSHCFHGQCIDGWFQGMDKCPLCRFTLPA</sequence>
<proteinExistence type="predicted"/>
<reference evidence="2" key="1">
    <citation type="journal article" date="2022" name="Nat. Commun.">
        <title>Chromosome evolution and the genetic basis of agronomically important traits in greater yam.</title>
        <authorList>
            <person name="Bredeson J.V."/>
            <person name="Lyons J.B."/>
            <person name="Oniyinde I.O."/>
            <person name="Okereke N.R."/>
            <person name="Kolade O."/>
            <person name="Nnabue I."/>
            <person name="Nwadili C.O."/>
            <person name="Hribova E."/>
            <person name="Parker M."/>
            <person name="Nwogha J."/>
            <person name="Shu S."/>
            <person name="Carlson J."/>
            <person name="Kariba R."/>
            <person name="Muthemba S."/>
            <person name="Knop K."/>
            <person name="Barton G.J."/>
            <person name="Sherwood A.V."/>
            <person name="Lopez-Montes A."/>
            <person name="Asiedu R."/>
            <person name="Jamnadass R."/>
            <person name="Muchugi A."/>
            <person name="Goodstein D."/>
            <person name="Egesi C.N."/>
            <person name="Featherston J."/>
            <person name="Asfaw A."/>
            <person name="Simpson G.G."/>
            <person name="Dolezel J."/>
            <person name="Hendre P.S."/>
            <person name="Van Deynze A."/>
            <person name="Kumar P.L."/>
            <person name="Obidiegwu J.E."/>
            <person name="Bhattacharjee R."/>
            <person name="Rokhsar D.S."/>
        </authorList>
    </citation>
    <scope>NUCLEOTIDE SEQUENCE [LARGE SCALE GENOMIC DNA]</scope>
    <source>
        <strain evidence="2">cv. TDa95/00328</strain>
    </source>
</reference>
<dbReference type="EMBL" id="CM037016">
    <property type="protein sequence ID" value="KAH7679493.1"/>
    <property type="molecule type" value="Genomic_DNA"/>
</dbReference>
<name>A0ACB7VXZ4_DIOAL</name>